<proteinExistence type="predicted"/>
<dbReference type="GO" id="GO:1990071">
    <property type="term" value="C:TRAPPII protein complex"/>
    <property type="evidence" value="ECO:0007669"/>
    <property type="project" value="InterPro"/>
</dbReference>
<dbReference type="GO" id="GO:0005829">
    <property type="term" value="C:cytosol"/>
    <property type="evidence" value="ECO:0007669"/>
    <property type="project" value="GOC"/>
</dbReference>
<sequence length="115" mass="12466">MASPFATSKVTVEYFDPHGLFKLIAPGLEARLPLRHLHWQSHSGPLRSIDTLHVELVAAGENSSSIPQLPAVFDQKHSDYDAAIVDSFSTTAVGGLLRSTTNNVITNTARDPRMG</sequence>
<dbReference type="OrthoDB" id="10256906at2759"/>
<gene>
    <name evidence="1" type="ORF">SPI_09183</name>
</gene>
<dbReference type="PANTHER" id="PTHR13251">
    <property type="entry name" value="EPILEPSY HOLOPROSENCEPHALY CANDIDATE 1/TMEM1"/>
    <property type="match status" value="1"/>
</dbReference>
<dbReference type="Proteomes" id="UP000076874">
    <property type="component" value="Unassembled WGS sequence"/>
</dbReference>
<dbReference type="AlphaFoldDB" id="A0A167M621"/>
<dbReference type="GO" id="GO:0034498">
    <property type="term" value="P:early endosome to Golgi transport"/>
    <property type="evidence" value="ECO:0007669"/>
    <property type="project" value="TreeGrafter"/>
</dbReference>
<comment type="caution">
    <text evidence="1">The sequence shown here is derived from an EMBL/GenBank/DDBJ whole genome shotgun (WGS) entry which is preliminary data.</text>
</comment>
<accession>A0A167M621</accession>
<name>A0A167M621_9HYPO</name>
<protein>
    <submittedName>
        <fullName evidence="1">Tmem1 family</fullName>
    </submittedName>
</protein>
<evidence type="ECO:0000313" key="1">
    <source>
        <dbReference type="EMBL" id="OAA53976.1"/>
    </source>
</evidence>
<evidence type="ECO:0000313" key="2">
    <source>
        <dbReference type="Proteomes" id="UP000076874"/>
    </source>
</evidence>
<dbReference type="EMBL" id="AZHD01000026">
    <property type="protein sequence ID" value="OAA53976.1"/>
    <property type="molecule type" value="Genomic_DNA"/>
</dbReference>
<keyword evidence="2" id="KW-1185">Reference proteome</keyword>
<reference evidence="1 2" key="1">
    <citation type="journal article" date="2016" name="Genome Biol. Evol.">
        <title>Divergent and convergent evolution of fungal pathogenicity.</title>
        <authorList>
            <person name="Shang Y."/>
            <person name="Xiao G."/>
            <person name="Zheng P."/>
            <person name="Cen K."/>
            <person name="Zhan S."/>
            <person name="Wang C."/>
        </authorList>
    </citation>
    <scope>NUCLEOTIDE SEQUENCE [LARGE SCALE GENOMIC DNA]</scope>
    <source>
        <strain evidence="1 2">RCEF 264</strain>
    </source>
</reference>
<dbReference type="STRING" id="1081102.A0A167M621"/>
<dbReference type="GO" id="GO:0006891">
    <property type="term" value="P:intra-Golgi vesicle-mediated transport"/>
    <property type="evidence" value="ECO:0007669"/>
    <property type="project" value="TreeGrafter"/>
</dbReference>
<organism evidence="1 2">
    <name type="scientific">Niveomyces insectorum RCEF 264</name>
    <dbReference type="NCBI Taxonomy" id="1081102"/>
    <lineage>
        <taxon>Eukaryota</taxon>
        <taxon>Fungi</taxon>
        <taxon>Dikarya</taxon>
        <taxon>Ascomycota</taxon>
        <taxon>Pezizomycotina</taxon>
        <taxon>Sordariomycetes</taxon>
        <taxon>Hypocreomycetidae</taxon>
        <taxon>Hypocreales</taxon>
        <taxon>Cordycipitaceae</taxon>
        <taxon>Niveomyces</taxon>
    </lineage>
</organism>
<dbReference type="PANTHER" id="PTHR13251:SF3">
    <property type="entry name" value="TRAFFICKING PROTEIN PARTICLE COMPLEX SUBUNIT 10"/>
    <property type="match status" value="1"/>
</dbReference>
<dbReference type="InterPro" id="IPR045126">
    <property type="entry name" value="TRAPPC10/Trs130"/>
</dbReference>